<organism evidence="2 3">
    <name type="scientific">Allacma fusca</name>
    <dbReference type="NCBI Taxonomy" id="39272"/>
    <lineage>
        <taxon>Eukaryota</taxon>
        <taxon>Metazoa</taxon>
        <taxon>Ecdysozoa</taxon>
        <taxon>Arthropoda</taxon>
        <taxon>Hexapoda</taxon>
        <taxon>Collembola</taxon>
        <taxon>Symphypleona</taxon>
        <taxon>Sminthuridae</taxon>
        <taxon>Allacma</taxon>
    </lineage>
</organism>
<sequence>MMKARRTEPNIELGERHEGNPRTKDSHERIDCVQRKQPHHFHQRPSSPSLVWTLNITGKSELLSRTRTPSLLLGRQDVSRVSTTGRRPSRNFKTIHADKTKLRVATLESGYDHLRHELGQGGTPTKEKLRCLISCPTQSSMTGKKMLGSICDLEYETWLRKRDSFGVKN</sequence>
<evidence type="ECO:0000256" key="1">
    <source>
        <dbReference type="SAM" id="MobiDB-lite"/>
    </source>
</evidence>
<evidence type="ECO:0000313" key="3">
    <source>
        <dbReference type="Proteomes" id="UP000708208"/>
    </source>
</evidence>
<dbReference type="EMBL" id="CAJVCH010182717">
    <property type="protein sequence ID" value="CAG7729684.1"/>
    <property type="molecule type" value="Genomic_DNA"/>
</dbReference>
<dbReference type="Proteomes" id="UP000708208">
    <property type="component" value="Unassembled WGS sequence"/>
</dbReference>
<feature type="region of interest" description="Disordered" evidence="1">
    <location>
        <begin position="1"/>
        <end position="28"/>
    </location>
</feature>
<proteinExistence type="predicted"/>
<reference evidence="2" key="1">
    <citation type="submission" date="2021-06" db="EMBL/GenBank/DDBJ databases">
        <authorList>
            <person name="Hodson N. C."/>
            <person name="Mongue J. A."/>
            <person name="Jaron S. K."/>
        </authorList>
    </citation>
    <scope>NUCLEOTIDE SEQUENCE</scope>
</reference>
<dbReference type="AlphaFoldDB" id="A0A8J2K519"/>
<accession>A0A8J2K519</accession>
<comment type="caution">
    <text evidence="2">The sequence shown here is derived from an EMBL/GenBank/DDBJ whole genome shotgun (WGS) entry which is preliminary data.</text>
</comment>
<evidence type="ECO:0000313" key="2">
    <source>
        <dbReference type="EMBL" id="CAG7729684.1"/>
    </source>
</evidence>
<protein>
    <submittedName>
        <fullName evidence="2">Uncharacterized protein</fullName>
    </submittedName>
</protein>
<keyword evidence="3" id="KW-1185">Reference proteome</keyword>
<name>A0A8J2K519_9HEXA</name>
<gene>
    <name evidence="2" type="ORF">AFUS01_LOCUS18382</name>
</gene>